<organism evidence="2 3">
    <name type="scientific">Chitinivibrio alkaliphilus ACht1</name>
    <dbReference type="NCBI Taxonomy" id="1313304"/>
    <lineage>
        <taxon>Bacteria</taxon>
        <taxon>Pseudomonadati</taxon>
        <taxon>Fibrobacterota</taxon>
        <taxon>Chitinivibrionia</taxon>
        <taxon>Chitinivibrionales</taxon>
        <taxon>Chitinivibrionaceae</taxon>
        <taxon>Chitinivibrio</taxon>
    </lineage>
</organism>
<feature type="transmembrane region" description="Helical" evidence="1">
    <location>
        <begin position="203"/>
        <end position="221"/>
    </location>
</feature>
<keyword evidence="1" id="KW-0472">Membrane</keyword>
<keyword evidence="1" id="KW-0812">Transmembrane</keyword>
<reference evidence="2 3" key="1">
    <citation type="journal article" date="2013" name="Environ. Microbiol.">
        <title>Genome analysis of Chitinivibrio alkaliphilus gen. nov., sp. nov., a novel extremely haloalkaliphilic anaerobic chitinolytic bacterium from the candidate phylum Termite Group 3.</title>
        <authorList>
            <person name="Sorokin D.Y."/>
            <person name="Gumerov V.M."/>
            <person name="Rakitin A.L."/>
            <person name="Beletsky A.V."/>
            <person name="Damste J.S."/>
            <person name="Muyzer G."/>
            <person name="Mardanov A.V."/>
            <person name="Ravin N.V."/>
        </authorList>
    </citation>
    <scope>NUCLEOTIDE SEQUENCE [LARGE SCALE GENOMIC DNA]</scope>
    <source>
        <strain evidence="2 3">ACht1</strain>
    </source>
</reference>
<evidence type="ECO:0000313" key="2">
    <source>
        <dbReference type="EMBL" id="ERP38841.1"/>
    </source>
</evidence>
<evidence type="ECO:0000256" key="1">
    <source>
        <dbReference type="SAM" id="Phobius"/>
    </source>
</evidence>
<name>U7DD84_9BACT</name>
<gene>
    <name evidence="2" type="ORF">CALK_0614</name>
</gene>
<evidence type="ECO:0000313" key="3">
    <source>
        <dbReference type="Proteomes" id="UP000017148"/>
    </source>
</evidence>
<dbReference type="Proteomes" id="UP000017148">
    <property type="component" value="Unassembled WGS sequence"/>
</dbReference>
<sequence length="273" mass="30022">MKCCKCDTPFFEPHSQCPTCGTATTLTHCHTTTQPQASASCLTTVSRSQDFLSILLSLLKTPSSFFSPLSSVQRITPPLFFFLLILTFHTNAWLLSGNTLFTESAQGRFHQRIHQQSPHVSAYDIEHRIGLSSFPEEIQTGLYILNIPLTLAGSILSLFLLSLITFVFLKPAKSQLSFSAFFAVYAYGSMPMLVSFIPILGPPIAIGGALIYYFKGLSILLDKPVRAVVRRMILPLGIPLILCISFTVQTALFRGNSISTNLFSGIVSLLFTS</sequence>
<dbReference type="STRING" id="1313304.CALK_0614"/>
<feature type="transmembrane region" description="Helical" evidence="1">
    <location>
        <begin position="79"/>
        <end position="96"/>
    </location>
</feature>
<protein>
    <submittedName>
        <fullName evidence="2">Uncharacterized protein</fullName>
    </submittedName>
</protein>
<comment type="caution">
    <text evidence="2">The sequence shown here is derived from an EMBL/GenBank/DDBJ whole genome shotgun (WGS) entry which is preliminary data.</text>
</comment>
<keyword evidence="1" id="KW-1133">Transmembrane helix</keyword>
<dbReference type="AlphaFoldDB" id="U7DD84"/>
<dbReference type="RefSeq" id="WP_022636140.1">
    <property type="nucleotide sequence ID" value="NZ_ASJR01000004.1"/>
</dbReference>
<feature type="transmembrane region" description="Helical" evidence="1">
    <location>
        <begin position="143"/>
        <end position="169"/>
    </location>
</feature>
<accession>U7DD84</accession>
<keyword evidence="3" id="KW-1185">Reference proteome</keyword>
<proteinExistence type="predicted"/>
<feature type="transmembrane region" description="Helical" evidence="1">
    <location>
        <begin position="176"/>
        <end position="197"/>
    </location>
</feature>
<dbReference type="EMBL" id="ASJR01000004">
    <property type="protein sequence ID" value="ERP38841.1"/>
    <property type="molecule type" value="Genomic_DNA"/>
</dbReference>
<feature type="transmembrane region" description="Helical" evidence="1">
    <location>
        <begin position="233"/>
        <end position="253"/>
    </location>
</feature>